<protein>
    <submittedName>
        <fullName evidence="1">Uncharacterized protein</fullName>
    </submittedName>
</protein>
<dbReference type="Proteomes" id="UP000233837">
    <property type="component" value="Unassembled WGS sequence"/>
</dbReference>
<reference evidence="1 2" key="1">
    <citation type="journal article" date="2016" name="Sci. Rep.">
        <title>The Dendrobium catenatum Lindl. genome sequence provides insights into polysaccharide synthase, floral development and adaptive evolution.</title>
        <authorList>
            <person name="Zhang G.Q."/>
            <person name="Xu Q."/>
            <person name="Bian C."/>
            <person name="Tsai W.C."/>
            <person name="Yeh C.M."/>
            <person name="Liu K.W."/>
            <person name="Yoshida K."/>
            <person name="Zhang L.S."/>
            <person name="Chang S.B."/>
            <person name="Chen F."/>
            <person name="Shi Y."/>
            <person name="Su Y.Y."/>
            <person name="Zhang Y.Q."/>
            <person name="Chen L.J."/>
            <person name="Yin Y."/>
            <person name="Lin M."/>
            <person name="Huang H."/>
            <person name="Deng H."/>
            <person name="Wang Z.W."/>
            <person name="Zhu S.L."/>
            <person name="Zhao X."/>
            <person name="Deng C."/>
            <person name="Niu S.C."/>
            <person name="Huang J."/>
            <person name="Wang M."/>
            <person name="Liu G.H."/>
            <person name="Yang H.J."/>
            <person name="Xiao X.J."/>
            <person name="Hsiao Y.Y."/>
            <person name="Wu W.L."/>
            <person name="Chen Y.Y."/>
            <person name="Mitsuda N."/>
            <person name="Ohme-Takagi M."/>
            <person name="Luo Y.B."/>
            <person name="Van de Peer Y."/>
            <person name="Liu Z.J."/>
        </authorList>
    </citation>
    <scope>NUCLEOTIDE SEQUENCE [LARGE SCALE GENOMIC DNA]</scope>
    <source>
        <tissue evidence="1">The whole plant</tissue>
    </source>
</reference>
<keyword evidence="2" id="KW-1185">Reference proteome</keyword>
<gene>
    <name evidence="1" type="ORF">MA16_Dca029146</name>
</gene>
<reference evidence="1 2" key="2">
    <citation type="journal article" date="2017" name="Nature">
        <title>The Apostasia genome and the evolution of orchids.</title>
        <authorList>
            <person name="Zhang G.Q."/>
            <person name="Liu K.W."/>
            <person name="Li Z."/>
            <person name="Lohaus R."/>
            <person name="Hsiao Y.Y."/>
            <person name="Niu S.C."/>
            <person name="Wang J.Y."/>
            <person name="Lin Y.C."/>
            <person name="Xu Q."/>
            <person name="Chen L.J."/>
            <person name="Yoshida K."/>
            <person name="Fujiwara S."/>
            <person name="Wang Z.W."/>
            <person name="Zhang Y.Q."/>
            <person name="Mitsuda N."/>
            <person name="Wang M."/>
            <person name="Liu G.H."/>
            <person name="Pecoraro L."/>
            <person name="Huang H.X."/>
            <person name="Xiao X.J."/>
            <person name="Lin M."/>
            <person name="Wu X.Y."/>
            <person name="Wu W.L."/>
            <person name="Chen Y.Y."/>
            <person name="Chang S.B."/>
            <person name="Sakamoto S."/>
            <person name="Ohme-Takagi M."/>
            <person name="Yagi M."/>
            <person name="Zeng S.J."/>
            <person name="Shen C.Y."/>
            <person name="Yeh C.M."/>
            <person name="Luo Y.B."/>
            <person name="Tsai W.C."/>
            <person name="Van de Peer Y."/>
            <person name="Liu Z.J."/>
        </authorList>
    </citation>
    <scope>NUCLEOTIDE SEQUENCE [LARGE SCALE GENOMIC DNA]</scope>
    <source>
        <tissue evidence="1">The whole plant</tissue>
    </source>
</reference>
<sequence>MIEKMNLKHSPPLDVSILMNQASTRVNCQAEDSTIYLLNEMVVQVIILMLRNVECGEIELQFP</sequence>
<organism evidence="1 2">
    <name type="scientific">Dendrobium catenatum</name>
    <dbReference type="NCBI Taxonomy" id="906689"/>
    <lineage>
        <taxon>Eukaryota</taxon>
        <taxon>Viridiplantae</taxon>
        <taxon>Streptophyta</taxon>
        <taxon>Embryophyta</taxon>
        <taxon>Tracheophyta</taxon>
        <taxon>Spermatophyta</taxon>
        <taxon>Magnoliopsida</taxon>
        <taxon>Liliopsida</taxon>
        <taxon>Asparagales</taxon>
        <taxon>Orchidaceae</taxon>
        <taxon>Epidendroideae</taxon>
        <taxon>Malaxideae</taxon>
        <taxon>Dendrobiinae</taxon>
        <taxon>Dendrobium</taxon>
    </lineage>
</organism>
<evidence type="ECO:0000313" key="1">
    <source>
        <dbReference type="EMBL" id="PKU62142.1"/>
    </source>
</evidence>
<proteinExistence type="predicted"/>
<evidence type="ECO:0000313" key="2">
    <source>
        <dbReference type="Proteomes" id="UP000233837"/>
    </source>
</evidence>
<dbReference type="EMBL" id="KZ504490">
    <property type="protein sequence ID" value="PKU62142.1"/>
    <property type="molecule type" value="Genomic_DNA"/>
</dbReference>
<dbReference type="AlphaFoldDB" id="A0A2I0VFE8"/>
<name>A0A2I0VFE8_9ASPA</name>
<accession>A0A2I0VFE8</accession>